<gene>
    <name evidence="2" type="ORF">O6P32_04790</name>
</gene>
<name>A0ABT4PG50_9BACT</name>
<sequence length="822" mass="90548">MGNSPIQVVLNTNNFIEEVENKGGGPSTDFFADNDVAFIEHRELLTQQLREIKKLQIDNEFAPVSYAKITLRQSALAKSHCPTHAIFKPDITPIVGAGELGELYVELTPESIERVSCKMDKAETTTNKKNIDGKDIPYPSRIRSEIGAIDHISQHTKSDKRKFSIKEAIEWLSDSRSGGAYIVELFEDPPAKKDWDTLSIQKRQLFSTFINGLENFGSGLYALKIKQDKGAAVLYGIKLEEGGMPIVQMVPLQSSATKNINHKAVCLDYKQHEKLLDFLDRHPLVKRITLPPIITRGGNSSINLGSPATIPAIDPKVNYPKLCVVDGGVSNILGNWIQDRWGLISPEDKNEQHGSFIAGLAVLGGSLNSVCKELDGCYIIDLDILPSKFYDSYYSKPLEFFNELEIAVQELKARTGVRIFNFSLNVEEHVTSSGYSIPAQILDKIAEDNDIIFIISAGNTHPAQMRKEWPSDPVAALKTLVTTRNDALKVPAESCRNISVSALNPPDIDGVVAYGLSNYSCKGISSRTGLKPDLAHVGGSGTKNITKGYGLFSINENGLIEDGCGTSYAAPNVAKTIAALENKIEGEVSRETLIALSIHYAVIPEPFRHKQLSSVAKHLVGFGMPLSSSEILNGGDNAITLVFANRITTGRKLSFNFTWPSCLVKKGKCTGKARLTIVSTPPLDYKFGAEFIRVNIDARLRQLQSNGKYKGRLDAIYAPESGEGGLYEKDQIEHTFKWSPIKVYEKYFSKGVGPSTEWKLDVEYLTRDGENIPSEGIPFTAILTISDPKEEEPVFNDMRHILQSIGVQTVDIKTAARIVSRV</sequence>
<dbReference type="EMBL" id="JAPZVM010000003">
    <property type="protein sequence ID" value="MCZ8372025.1"/>
    <property type="molecule type" value="Genomic_DNA"/>
</dbReference>
<dbReference type="SUPFAM" id="SSF52743">
    <property type="entry name" value="Subtilisin-like"/>
    <property type="match status" value="1"/>
</dbReference>
<protein>
    <submittedName>
        <fullName evidence="2">S8 family serine peptidase</fullName>
    </submittedName>
</protein>
<reference evidence="2" key="1">
    <citation type="submission" date="2022-12" db="EMBL/GenBank/DDBJ databases">
        <title>Phocaeicola acetigenes sp. nov., isolated feces from a healthy human.</title>
        <authorList>
            <person name="Do H."/>
            <person name="Ha Y.B."/>
            <person name="Kim J.-S."/>
            <person name="Suh M.K."/>
            <person name="Kim H.S."/>
            <person name="Lee J.-S."/>
        </authorList>
    </citation>
    <scope>NUCLEOTIDE SEQUENCE</scope>
    <source>
        <strain evidence="2">KGMB11183</strain>
    </source>
</reference>
<comment type="caution">
    <text evidence="2">The sequence shown here is derived from an EMBL/GenBank/DDBJ whole genome shotgun (WGS) entry which is preliminary data.</text>
</comment>
<keyword evidence="3" id="KW-1185">Reference proteome</keyword>
<dbReference type="RefSeq" id="WP_269877112.1">
    <property type="nucleotide sequence ID" value="NZ_JAPZVM010000003.1"/>
</dbReference>
<dbReference type="Proteomes" id="UP001141933">
    <property type="component" value="Unassembled WGS sequence"/>
</dbReference>
<dbReference type="Pfam" id="PF00082">
    <property type="entry name" value="Peptidase_S8"/>
    <property type="match status" value="1"/>
</dbReference>
<evidence type="ECO:0000313" key="2">
    <source>
        <dbReference type="EMBL" id="MCZ8372025.1"/>
    </source>
</evidence>
<dbReference type="InterPro" id="IPR000209">
    <property type="entry name" value="Peptidase_S8/S53_dom"/>
</dbReference>
<dbReference type="InterPro" id="IPR036852">
    <property type="entry name" value="Peptidase_S8/S53_dom_sf"/>
</dbReference>
<proteinExistence type="predicted"/>
<evidence type="ECO:0000313" key="3">
    <source>
        <dbReference type="Proteomes" id="UP001141933"/>
    </source>
</evidence>
<feature type="domain" description="Peptidase S8/S53" evidence="1">
    <location>
        <begin position="346"/>
        <end position="622"/>
    </location>
</feature>
<accession>A0ABT4PG50</accession>
<dbReference type="Gene3D" id="3.40.50.200">
    <property type="entry name" value="Peptidase S8/S53 domain"/>
    <property type="match status" value="1"/>
</dbReference>
<evidence type="ECO:0000259" key="1">
    <source>
        <dbReference type="Pfam" id="PF00082"/>
    </source>
</evidence>
<organism evidence="2 3">
    <name type="scientific">Phocaeicola acetigenes</name>
    <dbReference type="NCBI Taxonomy" id="3016083"/>
    <lineage>
        <taxon>Bacteria</taxon>
        <taxon>Pseudomonadati</taxon>
        <taxon>Bacteroidota</taxon>
        <taxon>Bacteroidia</taxon>
        <taxon>Bacteroidales</taxon>
        <taxon>Bacteroidaceae</taxon>
        <taxon>Phocaeicola</taxon>
    </lineage>
</organism>